<dbReference type="Gene3D" id="3.40.50.300">
    <property type="entry name" value="P-loop containing nucleotide triphosphate hydrolases"/>
    <property type="match status" value="1"/>
</dbReference>
<dbReference type="GO" id="GO:0003924">
    <property type="term" value="F:GTPase activity"/>
    <property type="evidence" value="ECO:0007669"/>
    <property type="project" value="InterPro"/>
</dbReference>
<evidence type="ECO:0000256" key="3">
    <source>
        <dbReference type="ARBA" id="ARBA00023134"/>
    </source>
</evidence>
<dbReference type="InterPro" id="IPR011025">
    <property type="entry name" value="GproteinA_insert"/>
</dbReference>
<dbReference type="GO" id="GO:0046872">
    <property type="term" value="F:metal ion binding"/>
    <property type="evidence" value="ECO:0007669"/>
    <property type="project" value="UniProtKB-KW"/>
</dbReference>
<dbReference type="PROSITE" id="PS51882">
    <property type="entry name" value="G_ALPHA"/>
    <property type="match status" value="1"/>
</dbReference>
<gene>
    <name evidence="6" type="ORF">Z519_08250</name>
</gene>
<dbReference type="InterPro" id="IPR027417">
    <property type="entry name" value="P-loop_NTPase"/>
</dbReference>
<keyword evidence="4" id="KW-0807">Transducer</keyword>
<keyword evidence="3 5" id="KW-0342">GTP-binding</keyword>
<evidence type="ECO:0000256" key="1">
    <source>
        <dbReference type="ARBA" id="ARBA00022723"/>
    </source>
</evidence>
<dbReference type="GO" id="GO:0007188">
    <property type="term" value="P:adenylate cyclase-modulating G protein-coupled receptor signaling pathway"/>
    <property type="evidence" value="ECO:0007669"/>
    <property type="project" value="TreeGrafter"/>
</dbReference>
<dbReference type="EMBL" id="KN846991">
    <property type="protein sequence ID" value="KIW91354.1"/>
    <property type="molecule type" value="Genomic_DNA"/>
</dbReference>
<dbReference type="PANTHER" id="PTHR10218">
    <property type="entry name" value="GTP-BINDING PROTEIN ALPHA SUBUNIT"/>
    <property type="match status" value="1"/>
</dbReference>
<dbReference type="HOGENOM" id="CLU_1128948_0_0_1"/>
<dbReference type="SUPFAM" id="SSF47895">
    <property type="entry name" value="Transducin (alpha subunit), insertion domain"/>
    <property type="match status" value="1"/>
</dbReference>
<dbReference type="VEuPathDB" id="FungiDB:Z519_08250"/>
<dbReference type="GO" id="GO:0005525">
    <property type="term" value="F:GTP binding"/>
    <property type="evidence" value="ECO:0007669"/>
    <property type="project" value="UniProtKB-KW"/>
</dbReference>
<evidence type="ECO:0000256" key="4">
    <source>
        <dbReference type="ARBA" id="ARBA00023224"/>
    </source>
</evidence>
<feature type="binding site" evidence="5">
    <location>
        <begin position="192"/>
        <end position="195"/>
    </location>
    <ligand>
        <name>GTP</name>
        <dbReference type="ChEBI" id="CHEBI:37565"/>
    </ligand>
</feature>
<organism evidence="6 7">
    <name type="scientific">Cladophialophora bantiana (strain ATCC 10958 / CBS 173.52 / CDC B-1940 / NIH 8579)</name>
    <name type="common">Xylohypha bantiana</name>
    <dbReference type="NCBI Taxonomy" id="1442370"/>
    <lineage>
        <taxon>Eukaryota</taxon>
        <taxon>Fungi</taxon>
        <taxon>Dikarya</taxon>
        <taxon>Ascomycota</taxon>
        <taxon>Pezizomycotina</taxon>
        <taxon>Eurotiomycetes</taxon>
        <taxon>Chaetothyriomycetidae</taxon>
        <taxon>Chaetothyriales</taxon>
        <taxon>Herpotrichiellaceae</taxon>
        <taxon>Cladophialophora</taxon>
    </lineage>
</organism>
<keyword evidence="1" id="KW-0479">Metal-binding</keyword>
<dbReference type="GeneID" id="27701178"/>
<proteinExistence type="predicted"/>
<dbReference type="GO" id="GO:0031683">
    <property type="term" value="F:G-protein beta/gamma-subunit complex binding"/>
    <property type="evidence" value="ECO:0007669"/>
    <property type="project" value="InterPro"/>
</dbReference>
<dbReference type="Pfam" id="PF00503">
    <property type="entry name" value="G-alpha"/>
    <property type="match status" value="2"/>
</dbReference>
<evidence type="ECO:0000256" key="2">
    <source>
        <dbReference type="ARBA" id="ARBA00022741"/>
    </source>
</evidence>
<dbReference type="AlphaFoldDB" id="A0A0D2I371"/>
<sequence>MLKKRTDQTQVEKRLKSDQESRRKEILTWRGAGDSGKSTVLKQLKLIHGGGYCVDERLNFKGGIFTTILRSMQGILEAVDVFGIPFANSTTDRHASAMFSETKGDRPRAFSRTNEHTIIRVIEVSGEYSERKKWTHYCDNVDLVLFFLARSECDQALYEDGSANRLQDAVDLFRSICKSPWLPYSSVQLVLNKTDLFREKLLRSLLDSYFPDHPGKEYIALVSARPRLVCEGYPVPRVVLIYVGNH</sequence>
<keyword evidence="2 5" id="KW-0547">Nucleotide-binding</keyword>
<evidence type="ECO:0000256" key="5">
    <source>
        <dbReference type="PIRSR" id="PIRSR601019-1"/>
    </source>
</evidence>
<dbReference type="InterPro" id="IPR001019">
    <property type="entry name" value="Gprotein_alpha_su"/>
</dbReference>
<keyword evidence="7" id="KW-1185">Reference proteome</keyword>
<evidence type="ECO:0000313" key="6">
    <source>
        <dbReference type="EMBL" id="KIW91354.1"/>
    </source>
</evidence>
<dbReference type="Proteomes" id="UP000053789">
    <property type="component" value="Unassembled WGS sequence"/>
</dbReference>
<name>A0A0D2I371_CLAB1</name>
<dbReference type="RefSeq" id="XP_016618023.1">
    <property type="nucleotide sequence ID" value="XM_016765978.1"/>
</dbReference>
<protein>
    <submittedName>
        <fullName evidence="6">Uncharacterized protein</fullName>
    </submittedName>
</protein>
<dbReference type="PANTHER" id="PTHR10218:SF302">
    <property type="entry name" value="GUANINE NUCLEOTIDE-BINDING PROTEIN ALPHA-5 SUBUNIT"/>
    <property type="match status" value="1"/>
</dbReference>
<evidence type="ECO:0000313" key="7">
    <source>
        <dbReference type="Proteomes" id="UP000053789"/>
    </source>
</evidence>
<dbReference type="GO" id="GO:0001664">
    <property type="term" value="F:G protein-coupled receptor binding"/>
    <property type="evidence" value="ECO:0007669"/>
    <property type="project" value="TreeGrafter"/>
</dbReference>
<dbReference type="SMART" id="SM00275">
    <property type="entry name" value="G_alpha"/>
    <property type="match status" value="1"/>
</dbReference>
<accession>A0A0D2I371</accession>
<dbReference type="GO" id="GO:0005834">
    <property type="term" value="C:heterotrimeric G-protein complex"/>
    <property type="evidence" value="ECO:0007669"/>
    <property type="project" value="TreeGrafter"/>
</dbReference>
<dbReference type="GO" id="GO:0005737">
    <property type="term" value="C:cytoplasm"/>
    <property type="evidence" value="ECO:0007669"/>
    <property type="project" value="TreeGrafter"/>
</dbReference>
<dbReference type="SUPFAM" id="SSF52540">
    <property type="entry name" value="P-loop containing nucleoside triphosphate hydrolases"/>
    <property type="match status" value="1"/>
</dbReference>
<reference evidence="6" key="1">
    <citation type="submission" date="2015-01" db="EMBL/GenBank/DDBJ databases">
        <title>The Genome Sequence of Cladophialophora bantiana CBS 173.52.</title>
        <authorList>
            <consortium name="The Broad Institute Genomics Platform"/>
            <person name="Cuomo C."/>
            <person name="de Hoog S."/>
            <person name="Gorbushina A."/>
            <person name="Stielow B."/>
            <person name="Teixiera M."/>
            <person name="Abouelleil A."/>
            <person name="Chapman S.B."/>
            <person name="Priest M."/>
            <person name="Young S.K."/>
            <person name="Wortman J."/>
            <person name="Nusbaum C."/>
            <person name="Birren B."/>
        </authorList>
    </citation>
    <scope>NUCLEOTIDE SEQUENCE [LARGE SCALE GENOMIC DNA]</scope>
    <source>
        <strain evidence="6">CBS 173.52</strain>
    </source>
</reference>
<dbReference type="OrthoDB" id="5817230at2759"/>